<comment type="similarity">
    <text evidence="1">Belongs to the 3-hydroxyacyl-CoA dehydrogenase family.</text>
</comment>
<accession>A0A6J7R8D7</accession>
<dbReference type="InterPro" id="IPR008927">
    <property type="entry name" value="6-PGluconate_DH-like_C_sf"/>
</dbReference>
<dbReference type="InterPro" id="IPR006108">
    <property type="entry name" value="3HC_DH_C"/>
</dbReference>
<dbReference type="GO" id="GO:0006631">
    <property type="term" value="P:fatty acid metabolic process"/>
    <property type="evidence" value="ECO:0007669"/>
    <property type="project" value="InterPro"/>
</dbReference>
<evidence type="ECO:0000256" key="1">
    <source>
        <dbReference type="ARBA" id="ARBA00009463"/>
    </source>
</evidence>
<dbReference type="PANTHER" id="PTHR48075">
    <property type="entry name" value="3-HYDROXYACYL-COA DEHYDROGENASE FAMILY PROTEIN"/>
    <property type="match status" value="1"/>
</dbReference>
<dbReference type="InterPro" id="IPR022694">
    <property type="entry name" value="3-OHacyl-CoA_DH"/>
</dbReference>
<dbReference type="SUPFAM" id="SSF51735">
    <property type="entry name" value="NAD(P)-binding Rossmann-fold domains"/>
    <property type="match status" value="1"/>
</dbReference>
<name>A0A6J7R8D7_9ZZZZ</name>
<dbReference type="InterPro" id="IPR006180">
    <property type="entry name" value="3-OHacyl-CoA_DH_CS"/>
</dbReference>
<reference evidence="5" key="1">
    <citation type="submission" date="2020-05" db="EMBL/GenBank/DDBJ databases">
        <authorList>
            <person name="Chiriac C."/>
            <person name="Salcher M."/>
            <person name="Ghai R."/>
            <person name="Kavagutti S V."/>
        </authorList>
    </citation>
    <scope>NUCLEOTIDE SEQUENCE</scope>
</reference>
<evidence type="ECO:0000313" key="5">
    <source>
        <dbReference type="EMBL" id="CAB5025059.1"/>
    </source>
</evidence>
<dbReference type="SUPFAM" id="SSF48179">
    <property type="entry name" value="6-phosphogluconate dehydrogenase C-terminal domain-like"/>
    <property type="match status" value="1"/>
</dbReference>
<dbReference type="GO" id="GO:0070403">
    <property type="term" value="F:NAD+ binding"/>
    <property type="evidence" value="ECO:0007669"/>
    <property type="project" value="InterPro"/>
</dbReference>
<dbReference type="EMBL" id="CAFBOZ010000352">
    <property type="protein sequence ID" value="CAB5025059.1"/>
    <property type="molecule type" value="Genomic_DNA"/>
</dbReference>
<proteinExistence type="inferred from homology"/>
<dbReference type="InterPro" id="IPR006176">
    <property type="entry name" value="3-OHacyl-CoA_DH_NAD-bd"/>
</dbReference>
<evidence type="ECO:0000259" key="4">
    <source>
        <dbReference type="Pfam" id="PF02737"/>
    </source>
</evidence>
<feature type="domain" description="3-hydroxyacyl-CoA dehydrogenase C-terminal" evidence="3">
    <location>
        <begin position="192"/>
        <end position="287"/>
    </location>
</feature>
<dbReference type="PIRSF" id="PIRSF000105">
    <property type="entry name" value="HCDH"/>
    <property type="match status" value="1"/>
</dbReference>
<dbReference type="Pfam" id="PF00725">
    <property type="entry name" value="3HCDH"/>
    <property type="match status" value="1"/>
</dbReference>
<organism evidence="5">
    <name type="scientific">freshwater metagenome</name>
    <dbReference type="NCBI Taxonomy" id="449393"/>
    <lineage>
        <taxon>unclassified sequences</taxon>
        <taxon>metagenomes</taxon>
        <taxon>ecological metagenomes</taxon>
    </lineage>
</organism>
<gene>
    <name evidence="5" type="ORF">UFOPK3992_01939</name>
</gene>
<evidence type="ECO:0000259" key="3">
    <source>
        <dbReference type="Pfam" id="PF00725"/>
    </source>
</evidence>
<keyword evidence="2" id="KW-0560">Oxidoreductase</keyword>
<dbReference type="AlphaFoldDB" id="A0A6J7R8D7"/>
<evidence type="ECO:0000256" key="2">
    <source>
        <dbReference type="ARBA" id="ARBA00023002"/>
    </source>
</evidence>
<dbReference type="Gene3D" id="3.40.50.720">
    <property type="entry name" value="NAD(P)-binding Rossmann-like Domain"/>
    <property type="match status" value="1"/>
</dbReference>
<dbReference type="PROSITE" id="PS00067">
    <property type="entry name" value="3HCDH"/>
    <property type="match status" value="1"/>
</dbReference>
<dbReference type="Pfam" id="PF02737">
    <property type="entry name" value="3HCDH_N"/>
    <property type="match status" value="1"/>
</dbReference>
<feature type="domain" description="3-hydroxyacyl-CoA dehydrogenase NAD binding" evidence="4">
    <location>
        <begin position="10"/>
        <end position="189"/>
    </location>
</feature>
<sequence>MPGGRRPIETIAVVGSGYMGGGIAQVCVLAGYPVVIADVSSEAAAASLARLVDEARTFEQQGLFEPGSADTIARGLRAAESIEEAVSNADYIVEAVPERIDVKAAALGRISAAARPDAIITSNTSAMPIERLSELVTGPERFLGVHWMNPAPFVPGVEIIPSSMTRPDVIEAAEALIAAVGKSPSRVSDQAGFVANRLQYALFHEAVRMVEEGSATPGEIDQVVSDSFGFRLPFFGPFAMADMAGLDVYVGAYESFHEAYGDRFAPPSLLLDRVAEGDLGLKSGGGFTGMDASLLADIVRYRNRAYVALTKLRAELGPVPGRRSSTDAAAADS</sequence>
<dbReference type="GO" id="GO:0016616">
    <property type="term" value="F:oxidoreductase activity, acting on the CH-OH group of donors, NAD or NADP as acceptor"/>
    <property type="evidence" value="ECO:0007669"/>
    <property type="project" value="InterPro"/>
</dbReference>
<dbReference type="Gene3D" id="1.10.1040.10">
    <property type="entry name" value="N-(1-d-carboxylethyl)-l-norvaline Dehydrogenase, domain 2"/>
    <property type="match status" value="1"/>
</dbReference>
<dbReference type="InterPro" id="IPR036291">
    <property type="entry name" value="NAD(P)-bd_dom_sf"/>
</dbReference>
<protein>
    <submittedName>
        <fullName evidence="5">Unannotated protein</fullName>
    </submittedName>
</protein>
<dbReference type="InterPro" id="IPR013328">
    <property type="entry name" value="6PGD_dom2"/>
</dbReference>
<dbReference type="PANTHER" id="PTHR48075:SF5">
    <property type="entry name" value="3-HYDROXYBUTYRYL-COA DEHYDROGENASE"/>
    <property type="match status" value="1"/>
</dbReference>